<dbReference type="EMBL" id="SGXD01000004">
    <property type="protein sequence ID" value="RZS82777.1"/>
    <property type="molecule type" value="Genomic_DNA"/>
</dbReference>
<dbReference type="Proteomes" id="UP000293638">
    <property type="component" value="Unassembled WGS sequence"/>
</dbReference>
<keyword evidence="2" id="KW-1185">Reference proteome</keyword>
<protein>
    <submittedName>
        <fullName evidence="1">Uncharacterized protein</fullName>
    </submittedName>
</protein>
<proteinExistence type="predicted"/>
<comment type="caution">
    <text evidence="1">The sequence shown here is derived from an EMBL/GenBank/DDBJ whole genome shotgun (WGS) entry which is preliminary data.</text>
</comment>
<gene>
    <name evidence="1" type="ORF">EV189_3172</name>
</gene>
<evidence type="ECO:0000313" key="1">
    <source>
        <dbReference type="EMBL" id="RZS82777.1"/>
    </source>
</evidence>
<accession>A0A4Q7NFT3</accession>
<name>A0A4Q7NFT3_9ACTN</name>
<evidence type="ECO:0000313" key="2">
    <source>
        <dbReference type="Proteomes" id="UP000293638"/>
    </source>
</evidence>
<sequence>MSALLRTPARRRVARTLAIAAVSAAVGLVGSQVGPVFDEGIPRG</sequence>
<dbReference type="AlphaFoldDB" id="A0A4Q7NFT3"/>
<dbReference type="RefSeq" id="WP_269204195.1">
    <property type="nucleotide sequence ID" value="NZ_SGXD01000004.1"/>
</dbReference>
<reference evidence="1 2" key="1">
    <citation type="submission" date="2019-02" db="EMBL/GenBank/DDBJ databases">
        <title>Genomic Encyclopedia of Type Strains, Phase IV (KMG-IV): sequencing the most valuable type-strain genomes for metagenomic binning, comparative biology and taxonomic classification.</title>
        <authorList>
            <person name="Goeker M."/>
        </authorList>
    </citation>
    <scope>NUCLEOTIDE SEQUENCE [LARGE SCALE GENOMIC DNA]</scope>
    <source>
        <strain evidence="1 2">DSM 45622</strain>
    </source>
</reference>
<organism evidence="1 2">
    <name type="scientific">Motilibacter rhizosphaerae</name>
    <dbReference type="NCBI Taxonomy" id="598652"/>
    <lineage>
        <taxon>Bacteria</taxon>
        <taxon>Bacillati</taxon>
        <taxon>Actinomycetota</taxon>
        <taxon>Actinomycetes</taxon>
        <taxon>Motilibacterales</taxon>
        <taxon>Motilibacteraceae</taxon>
        <taxon>Motilibacter</taxon>
    </lineage>
</organism>